<dbReference type="NCBIfam" id="TIGR01554">
    <property type="entry name" value="major_cap_HK97"/>
    <property type="match status" value="1"/>
</dbReference>
<evidence type="ECO:0000313" key="4">
    <source>
        <dbReference type="Proteomes" id="UP000510660"/>
    </source>
</evidence>
<evidence type="ECO:0000256" key="1">
    <source>
        <dbReference type="ARBA" id="ARBA00004328"/>
    </source>
</evidence>
<evidence type="ECO:0000313" key="3">
    <source>
        <dbReference type="EMBL" id="QLL73864.1"/>
    </source>
</evidence>
<dbReference type="SUPFAM" id="SSF56563">
    <property type="entry name" value="Major capsid protein gp5"/>
    <property type="match status" value="1"/>
</dbReference>
<accession>A0A7H9E8A3</accession>
<dbReference type="Pfam" id="PF05065">
    <property type="entry name" value="Phage_capsid"/>
    <property type="match status" value="1"/>
</dbReference>
<evidence type="ECO:0000259" key="2">
    <source>
        <dbReference type="Pfam" id="PF05065"/>
    </source>
</evidence>
<gene>
    <name evidence="3" type="ORF">GTO85_05545</name>
</gene>
<reference evidence="3 4" key="1">
    <citation type="submission" date="2020-01" db="EMBL/GenBank/DDBJ databases">
        <title>Complete and circular genome sequences of six lactobacillus isolates from horses.</title>
        <authorList>
            <person name="Hassan H.M."/>
        </authorList>
    </citation>
    <scope>NUCLEOTIDE SEQUENCE [LARGE SCALE GENOMIC DNA]</scope>
    <source>
        <strain evidence="3 4">1D</strain>
    </source>
</reference>
<organism evidence="3 4">
    <name type="scientific">Lactobacillus crispatus</name>
    <dbReference type="NCBI Taxonomy" id="47770"/>
    <lineage>
        <taxon>Bacteria</taxon>
        <taxon>Bacillati</taxon>
        <taxon>Bacillota</taxon>
        <taxon>Bacilli</taxon>
        <taxon>Lactobacillales</taxon>
        <taxon>Lactobacillaceae</taxon>
        <taxon>Lactobacillus</taxon>
    </lineage>
</organism>
<dbReference type="InterPro" id="IPR054612">
    <property type="entry name" value="Phage_capsid-like_C"/>
</dbReference>
<name>A0A7H9E8A3_9LACO</name>
<dbReference type="Gene3D" id="3.30.2320.10">
    <property type="entry name" value="hypothetical protein PF0899 domain"/>
    <property type="match status" value="1"/>
</dbReference>
<dbReference type="InterPro" id="IPR024455">
    <property type="entry name" value="Phage_capsid"/>
</dbReference>
<dbReference type="AlphaFoldDB" id="A0A7H9E8A3"/>
<feature type="domain" description="Phage capsid-like C-terminal" evidence="2">
    <location>
        <begin position="134"/>
        <end position="357"/>
    </location>
</feature>
<dbReference type="Proteomes" id="UP000510660">
    <property type="component" value="Chromosome"/>
</dbReference>
<comment type="subcellular location">
    <subcellularLocation>
        <location evidence="1">Virion</location>
    </subcellularLocation>
</comment>
<dbReference type="EMBL" id="CP047415">
    <property type="protein sequence ID" value="QLL73864.1"/>
    <property type="molecule type" value="Genomic_DNA"/>
</dbReference>
<sequence length="419" mass="46082">METNVITKDQVENTWKVSAAKVADLNNKINIALQDDNVTTDQIQEMKNERDKTVVIRDTAQEQLKQFSSTNVSEMHTTDLKDTKPKQGIDKQAIRDMINNFVHNPFSPSQIVNAAGGSDNSGLDGVTTTTMEPTVPEEIIYDPSKEVNSVVDLSTLLTKTPVNTGSGTSPVVKRANYVFPTVEELKQNPNLGKPEFTNVNWKVQTHRGALAISNESIQDSAIDVSQLILDQMGDAKVNTYNAKISSILKAFNAADANTDNLVDAYKYLINVGLDSAYHPVIVASQSMYNALDTLKDKNGQYIFHQDVTGASASTLLGIPVFKINDDLFGNNGEAHAFIGDMSRSIFFADRQKITLSWQYNEVYGQYLAAALRFDTVTADAKAGYFLTADIPTNQIVKPKIVMTQGAGEEEKKDTQPKLN</sequence>
<dbReference type="RefSeq" id="WP_180862096.1">
    <property type="nucleotide sequence ID" value="NZ_CP047415.1"/>
</dbReference>
<proteinExistence type="predicted"/>
<protein>
    <submittedName>
        <fullName evidence="3">Phage major capsid protein</fullName>
    </submittedName>
</protein>